<evidence type="ECO:0000313" key="1">
    <source>
        <dbReference type="EMBL" id="NHB78236.1"/>
    </source>
</evidence>
<proteinExistence type="predicted"/>
<dbReference type="Proteomes" id="UP001515660">
    <property type="component" value="Unassembled WGS sequence"/>
</dbReference>
<comment type="caution">
    <text evidence="1">The sequence shown here is derived from an EMBL/GenBank/DDBJ whole genome shotgun (WGS) entry which is preliminary data.</text>
</comment>
<reference evidence="1 2" key="1">
    <citation type="journal article" date="2022" name="Microorganisms">
        <title>Genome Sequence and Characterization of a Xanthorhodopsin-Containing, Aerobic Anoxygenic Phototrophic Rhodobacter Species, Isolated from Mesophilic Conditions at Yellowstone National Park.</title>
        <authorList>
            <person name="Kyndt J.A."/>
            <person name="Robertson S."/>
            <person name="Shoffstall I.B."/>
            <person name="Ramaley R.F."/>
            <person name="Meyer T.E."/>
        </authorList>
    </citation>
    <scope>NUCLEOTIDE SEQUENCE [LARGE SCALE GENOMIC DNA]</scope>
    <source>
        <strain evidence="1 2">M37P</strain>
    </source>
</reference>
<name>A0ABX0GAE2_9RHOB</name>
<sequence>MTKTAVDLLLQAMETRAGKVQVATLRQVAPQAADKLLEARLLVATGRIPVVAAMDAYEDEPIPAEWCPERGQYGYRDSVGRWITVEAAEIAACAVDYPLVLAKMLVAFERAGPSRPNPLIDGFVWDVGTIRLTGAKSPVPVWFARRLADPAVWTKLGSLLERRPPEEVRVILTSTTGDRIPVTNHKRNIFMSVTDVLRAPGKLAISPQVLGARIFPGQRQRRFPIEHSEDCGIVWFHDKEYRFRGPKHRQILSMLFEAYWAGKPVLRTSEVLQGGDHVHRDTKVTTLGRAFSGRSDWRDFIREAEGNCWIEV</sequence>
<gene>
    <name evidence="1" type="ORF">G8O29_16060</name>
</gene>
<evidence type="ECO:0000313" key="2">
    <source>
        <dbReference type="Proteomes" id="UP001515660"/>
    </source>
</evidence>
<protein>
    <submittedName>
        <fullName evidence="1">Uncharacterized protein</fullName>
    </submittedName>
</protein>
<dbReference type="EMBL" id="JAANHS010000018">
    <property type="protein sequence ID" value="NHB78236.1"/>
    <property type="molecule type" value="Genomic_DNA"/>
</dbReference>
<organism evidence="1 2">
    <name type="scientific">Rhodobacter calidifons</name>
    <dbReference type="NCBI Taxonomy" id="2715277"/>
    <lineage>
        <taxon>Bacteria</taxon>
        <taxon>Pseudomonadati</taxon>
        <taxon>Pseudomonadota</taxon>
        <taxon>Alphaproteobacteria</taxon>
        <taxon>Rhodobacterales</taxon>
        <taxon>Rhodobacter group</taxon>
        <taxon>Rhodobacter</taxon>
    </lineage>
</organism>
<accession>A0ABX0GAE2</accession>
<keyword evidence="2" id="KW-1185">Reference proteome</keyword>